<evidence type="ECO:0000256" key="1">
    <source>
        <dbReference type="ARBA" id="ARBA00000085"/>
    </source>
</evidence>
<organism evidence="22 23">
    <name type="scientific">Chitinophaga niabensis</name>
    <dbReference type="NCBI Taxonomy" id="536979"/>
    <lineage>
        <taxon>Bacteria</taxon>
        <taxon>Pseudomonadati</taxon>
        <taxon>Bacteroidota</taxon>
        <taxon>Chitinophagia</taxon>
        <taxon>Chitinophagales</taxon>
        <taxon>Chitinophagaceae</taxon>
        <taxon>Chitinophaga</taxon>
    </lineage>
</organism>
<dbReference type="EMBL" id="FSRA01000001">
    <property type="protein sequence ID" value="SIN93506.1"/>
    <property type="molecule type" value="Genomic_DNA"/>
</dbReference>
<evidence type="ECO:0000256" key="14">
    <source>
        <dbReference type="ARBA" id="ARBA00023004"/>
    </source>
</evidence>
<dbReference type="PRINTS" id="PR00344">
    <property type="entry name" value="BCTRLSENSOR"/>
</dbReference>
<comment type="subcellular location">
    <subcellularLocation>
        <location evidence="3">Cytoplasm</location>
    </subcellularLocation>
</comment>
<comment type="function">
    <text evidence="17">Member of the two-component regulatory system NreB/NreC involved in the control of dissimilatory nitrate/nitrite reduction in response to oxygen. NreB functions as a direct oxygen sensor histidine kinase which is autophosphorylated, in the absence of oxygen, probably at the conserved histidine residue, and transfers its phosphate group probably to a conserved aspartate residue of NreC. NreB/NreC activates the expression of the nitrate (narGHJI) and nitrite (nir) reductase operons, as well as the putative nitrate transporter gene narT.</text>
</comment>
<evidence type="ECO:0000256" key="16">
    <source>
        <dbReference type="ARBA" id="ARBA00023014"/>
    </source>
</evidence>
<sequence length="246" mass="28107">MEDRIYDITALLSSLLAVIITFFIGSIIRYHRRYVRLQRERITAEIKSLENERKRIATDLHDSLGPLLSTVKLNMTSIEVTDPRDKQIIAKSGKYIDEIITSMRQISYDLLPNTLERRGLIEAITEFTNHIGHNDLLEVHVYAVNTITPDPEKDIHIFRVIQEIIHNTLKHANATKLDIGFSQDEKELLILVKDNGKGFNVEKAKQNSRGLGLKSMEIRMDIMHGSVSIHSVPGEGTHYYLRIPLG</sequence>
<keyword evidence="6" id="KW-0004">4Fe-4S</keyword>
<evidence type="ECO:0000256" key="7">
    <source>
        <dbReference type="ARBA" id="ARBA00022490"/>
    </source>
</evidence>
<protein>
    <recommendedName>
        <fullName evidence="5">Oxygen sensor histidine kinase NreB</fullName>
        <ecNumber evidence="4">2.7.13.3</ecNumber>
    </recommendedName>
    <alternativeName>
        <fullName evidence="18">Nitrogen regulation protein B</fullName>
    </alternativeName>
</protein>
<dbReference type="Pfam" id="PF07730">
    <property type="entry name" value="HisKA_3"/>
    <property type="match status" value="1"/>
</dbReference>
<gene>
    <name evidence="22" type="ORF">SAMN04488055_2170</name>
</gene>
<dbReference type="CDD" id="cd16917">
    <property type="entry name" value="HATPase_UhpB-NarQ-NarX-like"/>
    <property type="match status" value="1"/>
</dbReference>
<keyword evidence="20" id="KW-0812">Transmembrane</keyword>
<keyword evidence="9" id="KW-0808">Transferase</keyword>
<evidence type="ECO:0000256" key="4">
    <source>
        <dbReference type="ARBA" id="ARBA00012438"/>
    </source>
</evidence>
<dbReference type="Gene3D" id="3.30.565.10">
    <property type="entry name" value="Histidine kinase-like ATPase, C-terminal domain"/>
    <property type="match status" value="1"/>
</dbReference>
<keyword evidence="20" id="KW-1133">Transmembrane helix</keyword>
<comment type="cofactor">
    <cofactor evidence="2">
        <name>[4Fe-4S] cluster</name>
        <dbReference type="ChEBI" id="CHEBI:49883"/>
    </cofactor>
</comment>
<dbReference type="GO" id="GO:0046872">
    <property type="term" value="F:metal ion binding"/>
    <property type="evidence" value="ECO:0007669"/>
    <property type="project" value="UniProtKB-KW"/>
</dbReference>
<evidence type="ECO:0000256" key="2">
    <source>
        <dbReference type="ARBA" id="ARBA00001966"/>
    </source>
</evidence>
<dbReference type="InterPro" id="IPR050482">
    <property type="entry name" value="Sensor_HK_TwoCompSys"/>
</dbReference>
<dbReference type="RefSeq" id="WP_074239252.1">
    <property type="nucleotide sequence ID" value="NZ_FSRA01000001.1"/>
</dbReference>
<evidence type="ECO:0000256" key="19">
    <source>
        <dbReference type="SAM" id="Coils"/>
    </source>
</evidence>
<feature type="transmembrane region" description="Helical" evidence="20">
    <location>
        <begin position="6"/>
        <end position="28"/>
    </location>
</feature>
<keyword evidence="14" id="KW-0408">Iron</keyword>
<evidence type="ECO:0000313" key="23">
    <source>
        <dbReference type="Proteomes" id="UP000185003"/>
    </source>
</evidence>
<dbReference type="SMART" id="SM00387">
    <property type="entry name" value="HATPase_c"/>
    <property type="match status" value="1"/>
</dbReference>
<dbReference type="EC" id="2.7.13.3" evidence="4"/>
<evidence type="ECO:0000256" key="5">
    <source>
        <dbReference type="ARBA" id="ARBA00017322"/>
    </source>
</evidence>
<evidence type="ECO:0000256" key="10">
    <source>
        <dbReference type="ARBA" id="ARBA00022723"/>
    </source>
</evidence>
<keyword evidence="20" id="KW-0472">Membrane</keyword>
<dbReference type="GO" id="GO:0051539">
    <property type="term" value="F:4 iron, 4 sulfur cluster binding"/>
    <property type="evidence" value="ECO:0007669"/>
    <property type="project" value="UniProtKB-KW"/>
</dbReference>
<keyword evidence="19" id="KW-0175">Coiled coil</keyword>
<keyword evidence="16" id="KW-0411">Iron-sulfur</keyword>
<comment type="catalytic activity">
    <reaction evidence="1">
        <text>ATP + protein L-histidine = ADP + protein N-phospho-L-histidine.</text>
        <dbReference type="EC" id="2.7.13.3"/>
    </reaction>
</comment>
<evidence type="ECO:0000256" key="3">
    <source>
        <dbReference type="ARBA" id="ARBA00004496"/>
    </source>
</evidence>
<evidence type="ECO:0000256" key="9">
    <source>
        <dbReference type="ARBA" id="ARBA00022679"/>
    </source>
</evidence>
<feature type="domain" description="Histidine kinase" evidence="21">
    <location>
        <begin position="55"/>
        <end position="246"/>
    </location>
</feature>
<keyword evidence="12 22" id="KW-0418">Kinase</keyword>
<evidence type="ECO:0000256" key="6">
    <source>
        <dbReference type="ARBA" id="ARBA00022485"/>
    </source>
</evidence>
<dbReference type="InterPro" id="IPR005467">
    <property type="entry name" value="His_kinase_dom"/>
</dbReference>
<evidence type="ECO:0000256" key="20">
    <source>
        <dbReference type="SAM" id="Phobius"/>
    </source>
</evidence>
<keyword evidence="11" id="KW-0547">Nucleotide-binding</keyword>
<evidence type="ECO:0000256" key="18">
    <source>
        <dbReference type="ARBA" id="ARBA00030800"/>
    </source>
</evidence>
<proteinExistence type="predicted"/>
<dbReference type="PROSITE" id="PS50109">
    <property type="entry name" value="HIS_KIN"/>
    <property type="match status" value="1"/>
</dbReference>
<evidence type="ECO:0000256" key="8">
    <source>
        <dbReference type="ARBA" id="ARBA00022553"/>
    </source>
</evidence>
<dbReference type="GO" id="GO:0000155">
    <property type="term" value="F:phosphorelay sensor kinase activity"/>
    <property type="evidence" value="ECO:0007669"/>
    <property type="project" value="InterPro"/>
</dbReference>
<dbReference type="InterPro" id="IPR004358">
    <property type="entry name" value="Sig_transdc_His_kin-like_C"/>
</dbReference>
<dbReference type="GO" id="GO:0016020">
    <property type="term" value="C:membrane"/>
    <property type="evidence" value="ECO:0007669"/>
    <property type="project" value="InterPro"/>
</dbReference>
<dbReference type="Proteomes" id="UP000185003">
    <property type="component" value="Unassembled WGS sequence"/>
</dbReference>
<dbReference type="PANTHER" id="PTHR24421">
    <property type="entry name" value="NITRATE/NITRITE SENSOR PROTEIN NARX-RELATED"/>
    <property type="match status" value="1"/>
</dbReference>
<feature type="coiled-coil region" evidence="19">
    <location>
        <begin position="32"/>
        <end position="59"/>
    </location>
</feature>
<keyword evidence="8" id="KW-0597">Phosphoprotein</keyword>
<dbReference type="AlphaFoldDB" id="A0A1N6FE66"/>
<keyword evidence="15" id="KW-0902">Two-component regulatory system</keyword>
<dbReference type="STRING" id="536979.SAMN04488055_2170"/>
<evidence type="ECO:0000256" key="11">
    <source>
        <dbReference type="ARBA" id="ARBA00022741"/>
    </source>
</evidence>
<dbReference type="PANTHER" id="PTHR24421:SF10">
    <property type="entry name" value="NITRATE_NITRITE SENSOR PROTEIN NARQ"/>
    <property type="match status" value="1"/>
</dbReference>
<evidence type="ECO:0000256" key="13">
    <source>
        <dbReference type="ARBA" id="ARBA00022840"/>
    </source>
</evidence>
<keyword evidence="7" id="KW-0963">Cytoplasm</keyword>
<keyword evidence="23" id="KW-1185">Reference proteome</keyword>
<evidence type="ECO:0000256" key="17">
    <source>
        <dbReference type="ARBA" id="ARBA00024827"/>
    </source>
</evidence>
<name>A0A1N6FE66_9BACT</name>
<dbReference type="OrthoDB" id="5401121at2"/>
<evidence type="ECO:0000256" key="12">
    <source>
        <dbReference type="ARBA" id="ARBA00022777"/>
    </source>
</evidence>
<reference evidence="22 23" key="1">
    <citation type="submission" date="2016-11" db="EMBL/GenBank/DDBJ databases">
        <authorList>
            <person name="Jaros S."/>
            <person name="Januszkiewicz K."/>
            <person name="Wedrychowicz H."/>
        </authorList>
    </citation>
    <scope>NUCLEOTIDE SEQUENCE [LARGE SCALE GENOMIC DNA]</scope>
    <source>
        <strain evidence="22 23">DSM 24787</strain>
    </source>
</reference>
<dbReference type="GO" id="GO:0005737">
    <property type="term" value="C:cytoplasm"/>
    <property type="evidence" value="ECO:0007669"/>
    <property type="project" value="UniProtKB-SubCell"/>
</dbReference>
<dbReference type="InterPro" id="IPR003594">
    <property type="entry name" value="HATPase_dom"/>
</dbReference>
<evidence type="ECO:0000256" key="15">
    <source>
        <dbReference type="ARBA" id="ARBA00023012"/>
    </source>
</evidence>
<keyword evidence="13" id="KW-0067">ATP-binding</keyword>
<dbReference type="GO" id="GO:0005524">
    <property type="term" value="F:ATP binding"/>
    <property type="evidence" value="ECO:0007669"/>
    <property type="project" value="UniProtKB-KW"/>
</dbReference>
<keyword evidence="10" id="KW-0479">Metal-binding</keyword>
<dbReference type="InterPro" id="IPR011712">
    <property type="entry name" value="Sig_transdc_His_kin_sub3_dim/P"/>
</dbReference>
<dbReference type="InterPro" id="IPR036890">
    <property type="entry name" value="HATPase_C_sf"/>
</dbReference>
<evidence type="ECO:0000313" key="22">
    <source>
        <dbReference type="EMBL" id="SIN93506.1"/>
    </source>
</evidence>
<dbReference type="GO" id="GO:0046983">
    <property type="term" value="F:protein dimerization activity"/>
    <property type="evidence" value="ECO:0007669"/>
    <property type="project" value="InterPro"/>
</dbReference>
<dbReference type="Pfam" id="PF02518">
    <property type="entry name" value="HATPase_c"/>
    <property type="match status" value="1"/>
</dbReference>
<accession>A0A1N6FE66</accession>
<dbReference type="Gene3D" id="1.20.5.1930">
    <property type="match status" value="1"/>
</dbReference>
<dbReference type="SUPFAM" id="SSF55874">
    <property type="entry name" value="ATPase domain of HSP90 chaperone/DNA topoisomerase II/histidine kinase"/>
    <property type="match status" value="1"/>
</dbReference>
<evidence type="ECO:0000259" key="21">
    <source>
        <dbReference type="PROSITE" id="PS50109"/>
    </source>
</evidence>